<sequence length="170" mass="20238">MSARYVTDFKVYFSYFGDIGSTEFLETWCVKSLAPSENSVFHVLPIRNYVGTSRLSSWPPSHAPCYLFRLILLPCRCRVEQPAPPNRRYHLPVYVYGECHCALFAMKVHFYFVLFWYICICADIRKHFIPCTFLYFVFLFGVQLWIMQIVSACIFLFFYFFVFSYVLYKS</sequence>
<reference evidence="2" key="2">
    <citation type="journal article" date="2015" name="J. Proteomics">
        <title>Sexual differences in the sialomes of the zebra tick, Rhipicephalus pulchellus.</title>
        <authorList>
            <person name="Tan A.W."/>
            <person name="Francischetti I.M."/>
            <person name="Slovak M."/>
            <person name="Kini R.M."/>
            <person name="Ribeiro J.M."/>
        </authorList>
    </citation>
    <scope>NUCLEOTIDE SEQUENCE</scope>
    <source>
        <tissue evidence="2">Salivary gland</tissue>
    </source>
</reference>
<evidence type="ECO:0000313" key="2">
    <source>
        <dbReference type="EMBL" id="JAA56128.1"/>
    </source>
</evidence>
<keyword evidence="1" id="KW-0812">Transmembrane</keyword>
<keyword evidence="1" id="KW-1133">Transmembrane helix</keyword>
<protein>
    <submittedName>
        <fullName evidence="2">Uncharacterized protein</fullName>
    </submittedName>
</protein>
<feature type="transmembrane region" description="Helical" evidence="1">
    <location>
        <begin position="144"/>
        <end position="168"/>
    </location>
</feature>
<organism evidence="2">
    <name type="scientific">Rhipicephalus pulchellus</name>
    <name type="common">Yellow backed tick</name>
    <name type="synonym">Dermacentor pulchellus</name>
    <dbReference type="NCBI Taxonomy" id="72859"/>
    <lineage>
        <taxon>Eukaryota</taxon>
        <taxon>Metazoa</taxon>
        <taxon>Ecdysozoa</taxon>
        <taxon>Arthropoda</taxon>
        <taxon>Chelicerata</taxon>
        <taxon>Arachnida</taxon>
        <taxon>Acari</taxon>
        <taxon>Parasitiformes</taxon>
        <taxon>Ixodida</taxon>
        <taxon>Ixodoidea</taxon>
        <taxon>Ixodidae</taxon>
        <taxon>Rhipicephalinae</taxon>
        <taxon>Rhipicephalus</taxon>
        <taxon>Rhipicephalus</taxon>
    </lineage>
</organism>
<keyword evidence="1" id="KW-0472">Membrane</keyword>
<feature type="transmembrane region" description="Helical" evidence="1">
    <location>
        <begin position="114"/>
        <end position="138"/>
    </location>
</feature>
<reference evidence="2" key="1">
    <citation type="submission" date="2012-11" db="EMBL/GenBank/DDBJ databases">
        <authorList>
            <person name="Lucero-Rivera Y.E."/>
            <person name="Tovar-Ramirez D."/>
        </authorList>
    </citation>
    <scope>NUCLEOTIDE SEQUENCE</scope>
    <source>
        <tissue evidence="2">Salivary gland</tissue>
    </source>
</reference>
<dbReference type="EMBL" id="GACK01008906">
    <property type="protein sequence ID" value="JAA56128.1"/>
    <property type="molecule type" value="mRNA"/>
</dbReference>
<name>L7LZ27_RHIPC</name>
<accession>L7LZ27</accession>
<dbReference type="AlphaFoldDB" id="L7LZ27"/>
<proteinExistence type="evidence at transcript level"/>
<evidence type="ECO:0000256" key="1">
    <source>
        <dbReference type="SAM" id="Phobius"/>
    </source>
</evidence>